<dbReference type="Gene3D" id="2.60.120.970">
    <property type="match status" value="1"/>
</dbReference>
<sequence>MWKWAAFVASVVGIILCVRIILWGEDGRAGRRTKIKQHVPKFMLDLYHQSRNGSDGPDVVRSVIPKSSGSHEDDDDDDDHDKHYLIFDVPSANEDEEFFSAELRILTVMDERKSQSNLFTLTMTTTKYNNNSTIAMVNSINCYALEKLLKLSIYDHADGDLLYLNRFRIRPSNNTWLSINLTNPVEALLSRDGSGHLKVVLSLEAIKLTLLPEDDVHGEHSYPVLLLSYNCHGNPRRKRSLIEFEDDGKRKSKYKNGCRRRPLYVDFAEIDYDSWIVQPSGYEAFQCVGKCFYPLTDHLTPTKHAIVQSLVHSISPLRATRSCCVPTKLNPISILYVDERGVLTYRYAYKDMVVAECGCR</sequence>
<accession>A0ABM1N1R5</accession>
<evidence type="ECO:0000313" key="10">
    <source>
        <dbReference type="Proteomes" id="UP000695000"/>
    </source>
</evidence>
<evidence type="ECO:0000256" key="8">
    <source>
        <dbReference type="SAM" id="Phobius"/>
    </source>
</evidence>
<evidence type="ECO:0000259" key="9">
    <source>
        <dbReference type="PROSITE" id="PS51362"/>
    </source>
</evidence>
<dbReference type="PROSITE" id="PS51362">
    <property type="entry name" value="TGF_BETA_2"/>
    <property type="match status" value="1"/>
</dbReference>
<keyword evidence="8" id="KW-0812">Transmembrane</keyword>
<evidence type="ECO:0000256" key="3">
    <source>
        <dbReference type="ARBA" id="ARBA00022525"/>
    </source>
</evidence>
<dbReference type="PANTHER" id="PTHR11848:SF307">
    <property type="entry name" value="BONE MORPHOGENETIC PROTEIN 10"/>
    <property type="match status" value="1"/>
</dbReference>
<evidence type="ECO:0000256" key="5">
    <source>
        <dbReference type="ARBA" id="ARBA00023157"/>
    </source>
</evidence>
<dbReference type="InterPro" id="IPR029034">
    <property type="entry name" value="Cystine-knot_cytokine"/>
</dbReference>
<keyword evidence="8" id="KW-1133">Transmembrane helix</keyword>
<dbReference type="Proteomes" id="UP000695000">
    <property type="component" value="Unplaced"/>
</dbReference>
<dbReference type="RefSeq" id="XP_017780765.1">
    <property type="nucleotide sequence ID" value="XM_017925276.1"/>
</dbReference>
<keyword evidence="8" id="KW-0472">Membrane</keyword>
<dbReference type="Pfam" id="PF00688">
    <property type="entry name" value="TGFb_propeptide"/>
    <property type="match status" value="1"/>
</dbReference>
<comment type="similarity">
    <text evidence="2 6">Belongs to the TGF-beta family.</text>
</comment>
<keyword evidence="5" id="KW-1015">Disulfide bond</keyword>
<dbReference type="SUPFAM" id="SSF57501">
    <property type="entry name" value="Cystine-knot cytokines"/>
    <property type="match status" value="1"/>
</dbReference>
<dbReference type="GeneID" id="108565699"/>
<dbReference type="InterPro" id="IPR001839">
    <property type="entry name" value="TGF-b_C"/>
</dbReference>
<proteinExistence type="inferred from homology"/>
<dbReference type="SMART" id="SM00204">
    <property type="entry name" value="TGFB"/>
    <property type="match status" value="1"/>
</dbReference>
<dbReference type="InterPro" id="IPR017948">
    <property type="entry name" value="TGFb_CS"/>
</dbReference>
<evidence type="ECO:0000256" key="6">
    <source>
        <dbReference type="RuleBase" id="RU000354"/>
    </source>
</evidence>
<evidence type="ECO:0000256" key="7">
    <source>
        <dbReference type="SAM" id="MobiDB-lite"/>
    </source>
</evidence>
<feature type="domain" description="TGF-beta family profile" evidence="9">
    <location>
        <begin position="236"/>
        <end position="360"/>
    </location>
</feature>
<dbReference type="InterPro" id="IPR015615">
    <property type="entry name" value="TGF-beta-rel"/>
</dbReference>
<keyword evidence="3" id="KW-0964">Secreted</keyword>
<evidence type="ECO:0000256" key="1">
    <source>
        <dbReference type="ARBA" id="ARBA00004613"/>
    </source>
</evidence>
<dbReference type="PANTHER" id="PTHR11848">
    <property type="entry name" value="TGF-BETA FAMILY"/>
    <property type="match status" value="1"/>
</dbReference>
<evidence type="ECO:0000256" key="2">
    <source>
        <dbReference type="ARBA" id="ARBA00006656"/>
    </source>
</evidence>
<organism evidence="10 11">
    <name type="scientific">Nicrophorus vespilloides</name>
    <name type="common">Boreal carrion beetle</name>
    <dbReference type="NCBI Taxonomy" id="110193"/>
    <lineage>
        <taxon>Eukaryota</taxon>
        <taxon>Metazoa</taxon>
        <taxon>Ecdysozoa</taxon>
        <taxon>Arthropoda</taxon>
        <taxon>Hexapoda</taxon>
        <taxon>Insecta</taxon>
        <taxon>Pterygota</taxon>
        <taxon>Neoptera</taxon>
        <taxon>Endopterygota</taxon>
        <taxon>Coleoptera</taxon>
        <taxon>Polyphaga</taxon>
        <taxon>Staphyliniformia</taxon>
        <taxon>Silphidae</taxon>
        <taxon>Nicrophorinae</taxon>
        <taxon>Nicrophorus</taxon>
    </lineage>
</organism>
<comment type="subcellular location">
    <subcellularLocation>
        <location evidence="1">Secreted</location>
    </subcellularLocation>
</comment>
<dbReference type="PROSITE" id="PS00250">
    <property type="entry name" value="TGF_BETA_1"/>
    <property type="match status" value="1"/>
</dbReference>
<name>A0ABM1N1R5_NICVS</name>
<feature type="transmembrane region" description="Helical" evidence="8">
    <location>
        <begin position="6"/>
        <end position="24"/>
    </location>
</feature>
<gene>
    <name evidence="11" type="primary">LOC108565699</name>
</gene>
<dbReference type="Pfam" id="PF00019">
    <property type="entry name" value="TGF_beta"/>
    <property type="match status" value="1"/>
</dbReference>
<evidence type="ECO:0000256" key="4">
    <source>
        <dbReference type="ARBA" id="ARBA00023030"/>
    </source>
</evidence>
<dbReference type="Gene3D" id="2.10.90.10">
    <property type="entry name" value="Cystine-knot cytokines"/>
    <property type="match status" value="1"/>
</dbReference>
<dbReference type="CDD" id="cd13767">
    <property type="entry name" value="TGF_beta_BMP9_like"/>
    <property type="match status" value="1"/>
</dbReference>
<keyword evidence="4 6" id="KW-0339">Growth factor</keyword>
<protein>
    <submittedName>
        <fullName evidence="11">Dorsalin-1-like</fullName>
    </submittedName>
</protein>
<feature type="region of interest" description="Disordered" evidence="7">
    <location>
        <begin position="49"/>
        <end position="80"/>
    </location>
</feature>
<keyword evidence="10" id="KW-1185">Reference proteome</keyword>
<dbReference type="InterPro" id="IPR001111">
    <property type="entry name" value="TGF-b_propeptide"/>
</dbReference>
<reference evidence="11" key="1">
    <citation type="submission" date="2025-08" db="UniProtKB">
        <authorList>
            <consortium name="RefSeq"/>
        </authorList>
    </citation>
    <scope>IDENTIFICATION</scope>
    <source>
        <tissue evidence="11">Whole Larva</tissue>
    </source>
</reference>
<evidence type="ECO:0000313" key="11">
    <source>
        <dbReference type="RefSeq" id="XP_017780765.1"/>
    </source>
</evidence>